<dbReference type="PANTHER" id="PTHR11581:SF0">
    <property type="entry name" value="SMALL RIBOSOMAL SUBUNIT PROTEIN ES4"/>
    <property type="match status" value="1"/>
</dbReference>
<dbReference type="CDD" id="cd06087">
    <property type="entry name" value="KOW_RPS4"/>
    <property type="match status" value="1"/>
</dbReference>
<dbReference type="InterPro" id="IPR000876">
    <property type="entry name" value="Ribosomal_eS4"/>
</dbReference>
<dbReference type="GO" id="GO:0022627">
    <property type="term" value="C:cytosolic small ribosomal subunit"/>
    <property type="evidence" value="ECO:0007669"/>
    <property type="project" value="TreeGrafter"/>
</dbReference>
<dbReference type="GO" id="GO:0006412">
    <property type="term" value="P:translation"/>
    <property type="evidence" value="ECO:0007669"/>
    <property type="project" value="InterPro"/>
</dbReference>
<dbReference type="Gene3D" id="2.30.30.30">
    <property type="match status" value="1"/>
</dbReference>
<dbReference type="InterPro" id="IPR032277">
    <property type="entry name" value="Ribosomal_eS4_C"/>
</dbReference>
<dbReference type="PANTHER" id="PTHR11581">
    <property type="entry name" value="30S/40S RIBOSOMAL PROTEIN S4"/>
    <property type="match status" value="1"/>
</dbReference>
<evidence type="ECO:0000313" key="2">
    <source>
        <dbReference type="EMBL" id="KAF6167926.1"/>
    </source>
</evidence>
<name>A0A7J7NLC9_9MAGN</name>
<keyword evidence="3" id="KW-1185">Reference proteome</keyword>
<dbReference type="EMBL" id="JACGCM010000715">
    <property type="protein sequence ID" value="KAF6167926.1"/>
    <property type="molecule type" value="Genomic_DNA"/>
</dbReference>
<sequence length="67" mass="7443">MLTGGRNRGRVGIIKSREKHKDSFEIINVQDAIGHGFVTRLSYVYTIGKGAKPKYSPQGQGYQVVHP</sequence>
<dbReference type="GO" id="GO:0003735">
    <property type="term" value="F:structural constituent of ribosome"/>
    <property type="evidence" value="ECO:0007669"/>
    <property type="project" value="InterPro"/>
</dbReference>
<proteinExistence type="predicted"/>
<comment type="caution">
    <text evidence="2">The sequence shown here is derived from an EMBL/GenBank/DDBJ whole genome shotgun (WGS) entry which is preliminary data.</text>
</comment>
<gene>
    <name evidence="2" type="ORF">GIB67_027704</name>
</gene>
<accession>A0A7J7NLC9</accession>
<dbReference type="AlphaFoldDB" id="A0A7J7NLC9"/>
<dbReference type="Proteomes" id="UP000541444">
    <property type="component" value="Unassembled WGS sequence"/>
</dbReference>
<feature type="domain" description="Small ribosomal subunit protein eS4 C-terminal" evidence="1">
    <location>
        <begin position="31"/>
        <end position="61"/>
    </location>
</feature>
<organism evidence="2 3">
    <name type="scientific">Kingdonia uniflora</name>
    <dbReference type="NCBI Taxonomy" id="39325"/>
    <lineage>
        <taxon>Eukaryota</taxon>
        <taxon>Viridiplantae</taxon>
        <taxon>Streptophyta</taxon>
        <taxon>Embryophyta</taxon>
        <taxon>Tracheophyta</taxon>
        <taxon>Spermatophyta</taxon>
        <taxon>Magnoliopsida</taxon>
        <taxon>Ranunculales</taxon>
        <taxon>Circaeasteraceae</taxon>
        <taxon>Kingdonia</taxon>
    </lineage>
</organism>
<dbReference type="InterPro" id="IPR041982">
    <property type="entry name" value="Ribosomal_eS4_KOW"/>
</dbReference>
<evidence type="ECO:0000313" key="3">
    <source>
        <dbReference type="Proteomes" id="UP000541444"/>
    </source>
</evidence>
<dbReference type="OrthoDB" id="504298at2759"/>
<evidence type="ECO:0000259" key="1">
    <source>
        <dbReference type="Pfam" id="PF16121"/>
    </source>
</evidence>
<reference evidence="2 3" key="1">
    <citation type="journal article" date="2020" name="IScience">
        <title>Genome Sequencing of the Endangered Kingdonia uniflora (Circaeasteraceae, Ranunculales) Reveals Potential Mechanisms of Evolutionary Specialization.</title>
        <authorList>
            <person name="Sun Y."/>
            <person name="Deng T."/>
            <person name="Zhang A."/>
            <person name="Moore M.J."/>
            <person name="Landis J.B."/>
            <person name="Lin N."/>
            <person name="Zhang H."/>
            <person name="Zhang X."/>
            <person name="Huang J."/>
            <person name="Zhang X."/>
            <person name="Sun H."/>
            <person name="Wang H."/>
        </authorList>
    </citation>
    <scope>NUCLEOTIDE SEQUENCE [LARGE SCALE GENOMIC DNA]</scope>
    <source>
        <strain evidence="2">TB1705</strain>
        <tissue evidence="2">Leaf</tissue>
    </source>
</reference>
<protein>
    <recommendedName>
        <fullName evidence="1">Small ribosomal subunit protein eS4 C-terminal domain-containing protein</fullName>
    </recommendedName>
</protein>
<dbReference type="InterPro" id="IPR014722">
    <property type="entry name" value="Rib_uL2_dom2"/>
</dbReference>
<dbReference type="GO" id="GO:0003723">
    <property type="term" value="F:RNA binding"/>
    <property type="evidence" value="ECO:0007669"/>
    <property type="project" value="TreeGrafter"/>
</dbReference>
<dbReference type="Pfam" id="PF16121">
    <property type="entry name" value="40S_S4_C"/>
    <property type="match status" value="1"/>
</dbReference>